<dbReference type="GO" id="GO:0016874">
    <property type="term" value="F:ligase activity"/>
    <property type="evidence" value="ECO:0007669"/>
    <property type="project" value="UniProtKB-KW"/>
</dbReference>
<keyword evidence="1" id="KW-0808">Transferase</keyword>
<keyword evidence="1" id="KW-0436">Ligase</keyword>
<organism evidence="1">
    <name type="scientific">Pithovirus LCPAC103</name>
    <dbReference type="NCBI Taxonomy" id="2506588"/>
    <lineage>
        <taxon>Viruses</taxon>
        <taxon>Pithoviruses</taxon>
    </lineage>
</organism>
<reference evidence="1" key="1">
    <citation type="journal article" date="2019" name="MBio">
        <title>Virus Genomes from Deep Sea Sediments Expand the Ocean Megavirome and Support Independent Origins of Viral Gigantism.</title>
        <authorList>
            <person name="Backstrom D."/>
            <person name="Yutin N."/>
            <person name="Jorgensen S.L."/>
            <person name="Dharamshi J."/>
            <person name="Homa F."/>
            <person name="Zaremba-Niedwiedzka K."/>
            <person name="Spang A."/>
            <person name="Wolf Y.I."/>
            <person name="Koonin E.V."/>
            <person name="Ettema T.J."/>
        </authorList>
    </citation>
    <scope>NUCLEOTIDE SEQUENCE</scope>
</reference>
<accession>A0A481Z474</accession>
<sequence length="551" mass="63689">MDPRAIVAKVLEIPDEPLAWELRLLNNLALAHYSENADMETYGRIKGSIVDLETETIVCQSYEYTSMAVSNLDKEVWTPDDTGYIKLTDIYSRNYFFHQDNILIKPSFPGVILRVFKNKGRVYFSTHRRISAESSRWISDHGLTFIEMYQQLNGPTQEELFPTDQENSAFCYIFLVVHPDLVDVSKINFMGLAGFIVYMGFKEMWPTDQSPVELTTSTDLVSGKLVSPTSMSINEANLFLNWGYLKPTTQIEKFVTHLFTDDPGGLELLYSDQVKIEAETAKISDELLSYFKDQLSADIQSEFLTQVIEWLYLSNDIIQSNDARLYPGEAVIIYRKVIDGSYQPALRIQSISYNWRDQMRNNQANLYYRFHELADKAKTGLRDQTILFKYLSLFPYMGDFEEKVVKEQLNRYGYIISWPVLDASLKAKLHYLSSYQHRLKNIWAAYVMAVPLSQQLTVWSMLDQYKTDKKSLAEWLFSLYRKWKASELELITQPSLKLAELGVCLEARKIICKSSQAGLKIKHNINKGVRMSNGRTLYRMVKNMKRVTASS</sequence>
<evidence type="ECO:0000313" key="1">
    <source>
        <dbReference type="EMBL" id="QBK90396.1"/>
    </source>
</evidence>
<keyword evidence="1" id="KW-0418">Kinase</keyword>
<proteinExistence type="predicted"/>
<gene>
    <name evidence="1" type="ORF">LCPAC103_00770</name>
</gene>
<dbReference type="EMBL" id="MK500481">
    <property type="protein sequence ID" value="QBK90396.1"/>
    <property type="molecule type" value="Genomic_DNA"/>
</dbReference>
<dbReference type="GO" id="GO:0016301">
    <property type="term" value="F:kinase activity"/>
    <property type="evidence" value="ECO:0007669"/>
    <property type="project" value="UniProtKB-KW"/>
</dbReference>
<name>A0A481Z474_9VIRU</name>
<protein>
    <submittedName>
        <fullName evidence="1">RNA ligase with polynucleotide kinase domain</fullName>
    </submittedName>
</protein>